<sequence>MHIELTDFIVRQWETWEDRKVHVMYEVRAVTEDGTFSEQFTVSHCPMRGQDNKRKQLHYHMNVARNRVTRRAIEKRYGD</sequence>
<reference evidence="1" key="1">
    <citation type="submission" date="2021-03" db="EMBL/GenBank/DDBJ databases">
        <authorList>
            <person name="Tong Y."/>
            <person name="Zhang W."/>
            <person name="Tian F."/>
            <person name="Li J."/>
            <person name="He X."/>
        </authorList>
    </citation>
    <scope>NUCLEOTIDE SEQUENCE</scope>
</reference>
<protein>
    <submittedName>
        <fullName evidence="1">Uncharacterized protein</fullName>
    </submittedName>
</protein>
<proteinExistence type="predicted"/>
<organism evidence="1 2">
    <name type="scientific">Stenotrophomonas phage BUCT598</name>
    <dbReference type="NCBI Taxonomy" id="2834253"/>
    <lineage>
        <taxon>Viruses</taxon>
        <taxon>Duplodnaviria</taxon>
        <taxon>Heunggongvirae</taxon>
        <taxon>Uroviricota</taxon>
        <taxon>Caudoviricetes</taxon>
        <taxon>Autographivirales</taxon>
        <taxon>Autonotataviridae</taxon>
        <taxon>Gujervirinae</taxon>
        <taxon>Smasvirus</taxon>
        <taxon>Smasvirus BUCT598</taxon>
    </lineage>
</organism>
<evidence type="ECO:0000313" key="2">
    <source>
        <dbReference type="Proteomes" id="UP000693765"/>
    </source>
</evidence>
<accession>A0A8F2JCT3</accession>
<keyword evidence="2" id="KW-1185">Reference proteome</keyword>
<evidence type="ECO:0000313" key="1">
    <source>
        <dbReference type="EMBL" id="QWT56576.1"/>
    </source>
</evidence>
<dbReference type="EMBL" id="MW831865">
    <property type="protein sequence ID" value="QWT56576.1"/>
    <property type="molecule type" value="Genomic_DNA"/>
</dbReference>
<name>A0A8F2JCT3_9CAUD</name>
<dbReference type="Proteomes" id="UP000693765">
    <property type="component" value="Segment"/>
</dbReference>